<protein>
    <submittedName>
        <fullName evidence="1">Uncharacterized protein</fullName>
    </submittedName>
</protein>
<keyword evidence="2" id="KW-1185">Reference proteome</keyword>
<accession>A0A8S1K0N4</accession>
<dbReference type="Proteomes" id="UP000688137">
    <property type="component" value="Unassembled WGS sequence"/>
</dbReference>
<gene>
    <name evidence="1" type="ORF">PPRIM_AZ9-3.1.T0060070</name>
</gene>
<dbReference type="EMBL" id="CAJJDM010000003">
    <property type="protein sequence ID" value="CAD8043988.1"/>
    <property type="molecule type" value="Genomic_DNA"/>
</dbReference>
<evidence type="ECO:0000313" key="2">
    <source>
        <dbReference type="Proteomes" id="UP000688137"/>
    </source>
</evidence>
<sequence>MDEYDDEFSDNSIEITINEYQGRESHITEKSIIRYLKNLGLKMKTNPMIKQLQYERSNNQIIDVLTSKALSSQGNILKETETDYNTLFQKNPLLKRIRKQSSSLKVLHHT</sequence>
<organism evidence="1 2">
    <name type="scientific">Paramecium primaurelia</name>
    <dbReference type="NCBI Taxonomy" id="5886"/>
    <lineage>
        <taxon>Eukaryota</taxon>
        <taxon>Sar</taxon>
        <taxon>Alveolata</taxon>
        <taxon>Ciliophora</taxon>
        <taxon>Intramacronucleata</taxon>
        <taxon>Oligohymenophorea</taxon>
        <taxon>Peniculida</taxon>
        <taxon>Parameciidae</taxon>
        <taxon>Paramecium</taxon>
    </lineage>
</organism>
<proteinExistence type="predicted"/>
<reference evidence="1" key="1">
    <citation type="submission" date="2021-01" db="EMBL/GenBank/DDBJ databases">
        <authorList>
            <consortium name="Genoscope - CEA"/>
            <person name="William W."/>
        </authorList>
    </citation>
    <scope>NUCLEOTIDE SEQUENCE</scope>
</reference>
<dbReference type="OMA" id="DYNTLFQ"/>
<dbReference type="AlphaFoldDB" id="A0A8S1K0N4"/>
<comment type="caution">
    <text evidence="1">The sequence shown here is derived from an EMBL/GenBank/DDBJ whole genome shotgun (WGS) entry which is preliminary data.</text>
</comment>
<name>A0A8S1K0N4_PARPR</name>
<evidence type="ECO:0000313" key="1">
    <source>
        <dbReference type="EMBL" id="CAD8043988.1"/>
    </source>
</evidence>